<evidence type="ECO:0000256" key="1">
    <source>
        <dbReference type="ARBA" id="ARBA00004123"/>
    </source>
</evidence>
<dbReference type="AlphaFoldDB" id="A0A084AXH8"/>
<feature type="domain" description="Zn(2)-C6 fungal-type" evidence="7">
    <location>
        <begin position="22"/>
        <end position="52"/>
    </location>
</feature>
<keyword evidence="2" id="KW-0805">Transcription regulation</keyword>
<evidence type="ECO:0000256" key="5">
    <source>
        <dbReference type="ARBA" id="ARBA00023242"/>
    </source>
</evidence>
<dbReference type="GO" id="GO:0008270">
    <property type="term" value="F:zinc ion binding"/>
    <property type="evidence" value="ECO:0007669"/>
    <property type="project" value="InterPro"/>
</dbReference>
<dbReference type="PROSITE" id="PS00463">
    <property type="entry name" value="ZN2_CY6_FUNGAL_1"/>
    <property type="match status" value="1"/>
</dbReference>
<keyword evidence="5" id="KW-0539">Nucleus</keyword>
<keyword evidence="3" id="KW-0238">DNA-binding</keyword>
<proteinExistence type="predicted"/>
<evidence type="ECO:0000313" key="9">
    <source>
        <dbReference type="Proteomes" id="UP000028045"/>
    </source>
</evidence>
<feature type="compositionally biased region" description="Low complexity" evidence="6">
    <location>
        <begin position="577"/>
        <end position="588"/>
    </location>
</feature>
<evidence type="ECO:0000259" key="7">
    <source>
        <dbReference type="PROSITE" id="PS00463"/>
    </source>
</evidence>
<keyword evidence="4" id="KW-0804">Transcription</keyword>
<evidence type="ECO:0000313" key="8">
    <source>
        <dbReference type="EMBL" id="KEY70007.1"/>
    </source>
</evidence>
<feature type="compositionally biased region" description="Polar residues" evidence="6">
    <location>
        <begin position="567"/>
        <end position="576"/>
    </location>
</feature>
<comment type="subcellular location">
    <subcellularLocation>
        <location evidence="1">Nucleus</location>
    </subcellularLocation>
</comment>
<organism evidence="8 9">
    <name type="scientific">Stachybotrys chartarum (strain CBS 109288 / IBT 7711)</name>
    <name type="common">Toxic black mold</name>
    <name type="synonym">Stilbospora chartarum</name>
    <dbReference type="NCBI Taxonomy" id="1280523"/>
    <lineage>
        <taxon>Eukaryota</taxon>
        <taxon>Fungi</taxon>
        <taxon>Dikarya</taxon>
        <taxon>Ascomycota</taxon>
        <taxon>Pezizomycotina</taxon>
        <taxon>Sordariomycetes</taxon>
        <taxon>Hypocreomycetidae</taxon>
        <taxon>Hypocreales</taxon>
        <taxon>Stachybotryaceae</taxon>
        <taxon>Stachybotrys</taxon>
    </lineage>
</organism>
<dbReference type="GO" id="GO:0005634">
    <property type="term" value="C:nucleus"/>
    <property type="evidence" value="ECO:0007669"/>
    <property type="project" value="UniProtKB-SubCell"/>
</dbReference>
<dbReference type="OrthoDB" id="5226580at2759"/>
<dbReference type="EMBL" id="KL648500">
    <property type="protein sequence ID" value="KEY70007.1"/>
    <property type="molecule type" value="Genomic_DNA"/>
</dbReference>
<feature type="region of interest" description="Disordered" evidence="6">
    <location>
        <begin position="567"/>
        <end position="588"/>
    </location>
</feature>
<dbReference type="InterPro" id="IPR001138">
    <property type="entry name" value="Zn2Cys6_DnaBD"/>
</dbReference>
<gene>
    <name evidence="8" type="ORF">S7711_04023</name>
</gene>
<dbReference type="InterPro" id="IPR036864">
    <property type="entry name" value="Zn2-C6_fun-type_DNA-bd_sf"/>
</dbReference>
<keyword evidence="9" id="KW-1185">Reference proteome</keyword>
<protein>
    <recommendedName>
        <fullName evidence="7">Zn(2)-C6 fungal-type domain-containing protein</fullName>
    </recommendedName>
</protein>
<feature type="region of interest" description="Disordered" evidence="6">
    <location>
        <begin position="119"/>
        <end position="148"/>
    </location>
</feature>
<dbReference type="Gene3D" id="4.10.240.10">
    <property type="entry name" value="Zn(2)-C6 fungal-type DNA-binding domain"/>
    <property type="match status" value="1"/>
</dbReference>
<dbReference type="HOGENOM" id="CLU_006524_7_0_1"/>
<evidence type="ECO:0000256" key="6">
    <source>
        <dbReference type="SAM" id="MobiDB-lite"/>
    </source>
</evidence>
<dbReference type="GO" id="GO:0000981">
    <property type="term" value="F:DNA-binding transcription factor activity, RNA polymerase II-specific"/>
    <property type="evidence" value="ECO:0007669"/>
    <property type="project" value="InterPro"/>
</dbReference>
<evidence type="ECO:0000256" key="2">
    <source>
        <dbReference type="ARBA" id="ARBA00023015"/>
    </source>
</evidence>
<dbReference type="PANTHER" id="PTHR31845:SF32">
    <property type="entry name" value="MISCELLANEOUS ZN(II)2CYS6 TRANSCRIPTION FACTOR (EUROFUNG)-RELATED"/>
    <property type="match status" value="1"/>
</dbReference>
<dbReference type="GO" id="GO:0000976">
    <property type="term" value="F:transcription cis-regulatory region binding"/>
    <property type="evidence" value="ECO:0007669"/>
    <property type="project" value="TreeGrafter"/>
</dbReference>
<accession>A0A084AXH8</accession>
<sequence length="605" mass="67951">MVPSDSALSPGPVGTPAGYGRSCTNCSKAKCKCILRTNGVSCERCHRLGKECHPMTTTRKRISKKAATSRTAQLEEKLDDLVSILRASQQPGQQSTSPVLSGLPSSAFTSRLDSLAMAATAAPPQPRPDAGVIPQHTPKATDYDDPDTFPEPSLEEAEARLMKFRTWLRNFPFMYIGPDVTARKLQQEQPFLWLCIANTTSISVREQRLLRERVRREIAEKIVINQERSMELLLGLLAYTTWATMNTGASSKPFLASYSQLAATIVYDLGLTWSPTQEQRFHVNFRLWKHGPFVPRVCTMEERRAVIALWYLTSIHASILGKMDSLRWTSHLQDCLEILEREKDHELDDVLVSFVKVQRVGDEAYKLLERDVIEDASQAPAYVFKKSLLNRLDDVRRNLSPGLASHAALQAHVLSTEILIHLPSTLKADVPNTQKIESMYASLAAMRSWYDIFFSIPATEMMALPFSFYVDLFKVNVNLYRLTTSEEPGWDRKILQGTADLLVVLDQSIEKFQQAIPICNIQADDEEEPLFARASRLLRSVRNNWEPLVAQSLGGLPTPNSQAISSSDIYTPQAPGNSNSMMPDPSSMDSQEYAWMSDVFGPWEF</sequence>
<dbReference type="InterPro" id="IPR051089">
    <property type="entry name" value="prtT"/>
</dbReference>
<evidence type="ECO:0000256" key="3">
    <source>
        <dbReference type="ARBA" id="ARBA00023125"/>
    </source>
</evidence>
<reference evidence="8 9" key="1">
    <citation type="journal article" date="2014" name="BMC Genomics">
        <title>Comparative genome sequencing reveals chemotype-specific gene clusters in the toxigenic black mold Stachybotrys.</title>
        <authorList>
            <person name="Semeiks J."/>
            <person name="Borek D."/>
            <person name="Otwinowski Z."/>
            <person name="Grishin N.V."/>
        </authorList>
    </citation>
    <scope>NUCLEOTIDE SEQUENCE [LARGE SCALE GENOMIC DNA]</scope>
    <source>
        <strain evidence="9">CBS 109288 / IBT 7711</strain>
    </source>
</reference>
<dbReference type="PANTHER" id="PTHR31845">
    <property type="entry name" value="FINGER DOMAIN PROTEIN, PUTATIVE-RELATED"/>
    <property type="match status" value="1"/>
</dbReference>
<dbReference type="Proteomes" id="UP000028045">
    <property type="component" value="Unassembled WGS sequence"/>
</dbReference>
<name>A0A084AXH8_STACB</name>
<evidence type="ECO:0000256" key="4">
    <source>
        <dbReference type="ARBA" id="ARBA00023163"/>
    </source>
</evidence>